<evidence type="ECO:0000256" key="1">
    <source>
        <dbReference type="SAM" id="Phobius"/>
    </source>
</evidence>
<keyword evidence="1" id="KW-1133">Transmembrane helix</keyword>
<name>A0AAV7KYJ5_PLEWA</name>
<evidence type="ECO:0000256" key="2">
    <source>
        <dbReference type="SAM" id="SignalP"/>
    </source>
</evidence>
<proteinExistence type="predicted"/>
<keyword evidence="2" id="KW-0732">Signal</keyword>
<comment type="caution">
    <text evidence="3">The sequence shown here is derived from an EMBL/GenBank/DDBJ whole genome shotgun (WGS) entry which is preliminary data.</text>
</comment>
<dbReference type="EMBL" id="JANPWB010000016">
    <property type="protein sequence ID" value="KAJ1084342.1"/>
    <property type="molecule type" value="Genomic_DNA"/>
</dbReference>
<gene>
    <name evidence="3" type="ORF">NDU88_004493</name>
</gene>
<protein>
    <submittedName>
        <fullName evidence="3">Uncharacterized protein</fullName>
    </submittedName>
</protein>
<keyword evidence="4" id="KW-1185">Reference proteome</keyword>
<accession>A0AAV7KYJ5</accession>
<organism evidence="3 4">
    <name type="scientific">Pleurodeles waltl</name>
    <name type="common">Iberian ribbed newt</name>
    <dbReference type="NCBI Taxonomy" id="8319"/>
    <lineage>
        <taxon>Eukaryota</taxon>
        <taxon>Metazoa</taxon>
        <taxon>Chordata</taxon>
        <taxon>Craniata</taxon>
        <taxon>Vertebrata</taxon>
        <taxon>Euteleostomi</taxon>
        <taxon>Amphibia</taxon>
        <taxon>Batrachia</taxon>
        <taxon>Caudata</taxon>
        <taxon>Salamandroidea</taxon>
        <taxon>Salamandridae</taxon>
        <taxon>Pleurodelinae</taxon>
        <taxon>Pleurodeles</taxon>
    </lineage>
</organism>
<feature type="signal peptide" evidence="2">
    <location>
        <begin position="1"/>
        <end position="28"/>
    </location>
</feature>
<reference evidence="3" key="1">
    <citation type="journal article" date="2022" name="bioRxiv">
        <title>Sequencing and chromosome-scale assembly of the giantPleurodeles waltlgenome.</title>
        <authorList>
            <person name="Brown T."/>
            <person name="Elewa A."/>
            <person name="Iarovenko S."/>
            <person name="Subramanian E."/>
            <person name="Araus A.J."/>
            <person name="Petzold A."/>
            <person name="Susuki M."/>
            <person name="Suzuki K.-i.T."/>
            <person name="Hayashi T."/>
            <person name="Toyoda A."/>
            <person name="Oliveira C."/>
            <person name="Osipova E."/>
            <person name="Leigh N.D."/>
            <person name="Simon A."/>
            <person name="Yun M.H."/>
        </authorList>
    </citation>
    <scope>NUCLEOTIDE SEQUENCE</scope>
    <source>
        <strain evidence="3">20211129_DDA</strain>
        <tissue evidence="3">Liver</tissue>
    </source>
</reference>
<sequence>MAALLPVGTQGALLACLVLLLVIDTGWCQHGQTIGKCTDCIGHMKEHLPPQKIRTYAHKDTQIVLCQSIVNKEWVTTLKTCKVTGANGRLKGELKNPTLAPKTDTVKHVIGAVLSLLAALIGLVSLVTYLIRRRKLIRRDTII</sequence>
<dbReference type="Proteomes" id="UP001066276">
    <property type="component" value="Chromosome 12"/>
</dbReference>
<evidence type="ECO:0000313" key="4">
    <source>
        <dbReference type="Proteomes" id="UP001066276"/>
    </source>
</evidence>
<feature type="transmembrane region" description="Helical" evidence="1">
    <location>
        <begin position="109"/>
        <end position="131"/>
    </location>
</feature>
<feature type="chain" id="PRO_5043764913" evidence="2">
    <location>
        <begin position="29"/>
        <end position="143"/>
    </location>
</feature>
<keyword evidence="1" id="KW-0472">Membrane</keyword>
<dbReference type="AlphaFoldDB" id="A0AAV7KYJ5"/>
<evidence type="ECO:0000313" key="3">
    <source>
        <dbReference type="EMBL" id="KAJ1084342.1"/>
    </source>
</evidence>
<keyword evidence="1" id="KW-0812">Transmembrane</keyword>